<organism evidence="1 2">
    <name type="scientific">Penicillium angulare</name>
    <dbReference type="NCBI Taxonomy" id="116970"/>
    <lineage>
        <taxon>Eukaryota</taxon>
        <taxon>Fungi</taxon>
        <taxon>Dikarya</taxon>
        <taxon>Ascomycota</taxon>
        <taxon>Pezizomycotina</taxon>
        <taxon>Eurotiomycetes</taxon>
        <taxon>Eurotiomycetidae</taxon>
        <taxon>Eurotiales</taxon>
        <taxon>Aspergillaceae</taxon>
        <taxon>Penicillium</taxon>
    </lineage>
</organism>
<dbReference type="AlphaFoldDB" id="A0A9W9G7K3"/>
<accession>A0A9W9G7K3</accession>
<name>A0A9W9G7K3_9EURO</name>
<evidence type="ECO:0000313" key="1">
    <source>
        <dbReference type="EMBL" id="KAJ5113496.1"/>
    </source>
</evidence>
<evidence type="ECO:0000313" key="2">
    <source>
        <dbReference type="Proteomes" id="UP001149165"/>
    </source>
</evidence>
<comment type="caution">
    <text evidence="1">The sequence shown here is derived from an EMBL/GenBank/DDBJ whole genome shotgun (WGS) entry which is preliminary data.</text>
</comment>
<dbReference type="EMBL" id="JAPQKH010000002">
    <property type="protein sequence ID" value="KAJ5113496.1"/>
    <property type="molecule type" value="Genomic_DNA"/>
</dbReference>
<reference evidence="1" key="2">
    <citation type="journal article" date="2023" name="IMA Fungus">
        <title>Comparative genomic study of the Penicillium genus elucidates a diverse pangenome and 15 lateral gene transfer events.</title>
        <authorList>
            <person name="Petersen C."/>
            <person name="Sorensen T."/>
            <person name="Nielsen M.R."/>
            <person name="Sondergaard T.E."/>
            <person name="Sorensen J.L."/>
            <person name="Fitzpatrick D.A."/>
            <person name="Frisvad J.C."/>
            <person name="Nielsen K.L."/>
        </authorList>
    </citation>
    <scope>NUCLEOTIDE SEQUENCE</scope>
    <source>
        <strain evidence="1">IBT 30069</strain>
    </source>
</reference>
<gene>
    <name evidence="1" type="ORF">N7456_002030</name>
</gene>
<dbReference type="Proteomes" id="UP001149165">
    <property type="component" value="Unassembled WGS sequence"/>
</dbReference>
<reference evidence="1" key="1">
    <citation type="submission" date="2022-11" db="EMBL/GenBank/DDBJ databases">
        <authorList>
            <person name="Petersen C."/>
        </authorList>
    </citation>
    <scope>NUCLEOTIDE SEQUENCE</scope>
    <source>
        <strain evidence="1">IBT 30069</strain>
    </source>
</reference>
<proteinExistence type="predicted"/>
<sequence length="63" mass="7214">MTMIPVKMWNDVCTIPRKGKRPGGRVEGRREDVRHQAYQLWKIINSGIPSDAVDPAKGMHQEQ</sequence>
<keyword evidence="2" id="KW-1185">Reference proteome</keyword>
<protein>
    <submittedName>
        <fullName evidence="1">Uncharacterized protein</fullName>
    </submittedName>
</protein>